<keyword evidence="1" id="KW-0349">Heme</keyword>
<dbReference type="GO" id="GO:0019825">
    <property type="term" value="F:oxygen binding"/>
    <property type="evidence" value="ECO:0007669"/>
    <property type="project" value="InterPro"/>
</dbReference>
<organism evidence="3">
    <name type="scientific">Strombidium inclinatum</name>
    <dbReference type="NCBI Taxonomy" id="197538"/>
    <lineage>
        <taxon>Eukaryota</taxon>
        <taxon>Sar</taxon>
        <taxon>Alveolata</taxon>
        <taxon>Ciliophora</taxon>
        <taxon>Intramacronucleata</taxon>
        <taxon>Spirotrichea</taxon>
        <taxon>Oligotrichia</taxon>
        <taxon>Strombidiidae</taxon>
        <taxon>Strombidium</taxon>
    </lineage>
</organism>
<evidence type="ECO:0000259" key="2">
    <source>
        <dbReference type="Pfam" id="PF00042"/>
    </source>
</evidence>
<dbReference type="AlphaFoldDB" id="A0A7S3IYE3"/>
<dbReference type="InterPro" id="IPR012292">
    <property type="entry name" value="Globin/Proto"/>
</dbReference>
<dbReference type="GO" id="GO:0020037">
    <property type="term" value="F:heme binding"/>
    <property type="evidence" value="ECO:0007669"/>
    <property type="project" value="InterPro"/>
</dbReference>
<accession>A0A7S3IYE3</accession>
<evidence type="ECO:0000256" key="1">
    <source>
        <dbReference type="RuleBase" id="RU000356"/>
    </source>
</evidence>
<keyword evidence="1" id="KW-0813">Transport</keyword>
<gene>
    <name evidence="3" type="ORF">SINC0208_LOCUS16947</name>
</gene>
<dbReference type="InterPro" id="IPR009050">
    <property type="entry name" value="Globin-like_sf"/>
</dbReference>
<dbReference type="Gene3D" id="1.10.490.10">
    <property type="entry name" value="Globins"/>
    <property type="match status" value="1"/>
</dbReference>
<dbReference type="SUPFAM" id="SSF46458">
    <property type="entry name" value="Globin-like"/>
    <property type="match status" value="1"/>
</dbReference>
<dbReference type="GO" id="GO:0005344">
    <property type="term" value="F:oxygen carrier activity"/>
    <property type="evidence" value="ECO:0007669"/>
    <property type="project" value="UniProtKB-KW"/>
</dbReference>
<protein>
    <recommendedName>
        <fullName evidence="2">Globin domain-containing protein</fullName>
    </recommendedName>
</protein>
<keyword evidence="1" id="KW-0408">Iron</keyword>
<dbReference type="EMBL" id="HBIH01042143">
    <property type="protein sequence ID" value="CAE0336308.1"/>
    <property type="molecule type" value="Transcribed_RNA"/>
</dbReference>
<reference evidence="3" key="1">
    <citation type="submission" date="2021-01" db="EMBL/GenBank/DDBJ databases">
        <authorList>
            <person name="Corre E."/>
            <person name="Pelletier E."/>
            <person name="Niang G."/>
            <person name="Scheremetjew M."/>
            <person name="Finn R."/>
            <person name="Kale V."/>
            <person name="Holt S."/>
            <person name="Cochrane G."/>
            <person name="Meng A."/>
            <person name="Brown T."/>
            <person name="Cohen L."/>
        </authorList>
    </citation>
    <scope>NUCLEOTIDE SEQUENCE</scope>
    <source>
        <strain evidence="3">S3</strain>
    </source>
</reference>
<name>A0A7S3IYE3_9SPIT</name>
<sequence>MLYPFRNDDPVVYRMKMKKHCVTMLKTLDELIVDWNSEKSRALIETIGTRHLRKLDTIRPHFELMKYGTVEMFKELIGREFGKNNSSDAWGQVFGLVTDEMCKFSEDSEDE</sequence>
<keyword evidence="1" id="KW-0479">Metal-binding</keyword>
<keyword evidence="1" id="KW-0561">Oxygen transport</keyword>
<dbReference type="Pfam" id="PF00042">
    <property type="entry name" value="Globin"/>
    <property type="match status" value="1"/>
</dbReference>
<proteinExistence type="inferred from homology"/>
<evidence type="ECO:0000313" key="3">
    <source>
        <dbReference type="EMBL" id="CAE0336308.1"/>
    </source>
</evidence>
<feature type="domain" description="Globin" evidence="2">
    <location>
        <begin position="13"/>
        <end position="101"/>
    </location>
</feature>
<dbReference type="InterPro" id="IPR000971">
    <property type="entry name" value="Globin"/>
</dbReference>
<comment type="similarity">
    <text evidence="1">Belongs to the globin family.</text>
</comment>